<keyword evidence="3 8" id="KW-0812">Transmembrane</keyword>
<keyword evidence="4 8" id="KW-1133">Transmembrane helix</keyword>
<keyword evidence="5 8" id="KW-0472">Membrane</keyword>
<comment type="subcellular location">
    <subcellularLocation>
        <location evidence="1">Membrane</location>
        <topology evidence="1">Multi-pass membrane protein</topology>
    </subcellularLocation>
</comment>
<comment type="similarity">
    <text evidence="2">Belongs to the prominin family.</text>
</comment>
<protein>
    <submittedName>
        <fullName evidence="9">Uncharacterized protein</fullName>
    </submittedName>
</protein>
<evidence type="ECO:0000313" key="9">
    <source>
        <dbReference type="EMBL" id="KAH8026862.1"/>
    </source>
</evidence>
<name>A0A9J6DXS5_RHIMP</name>
<reference evidence="9" key="2">
    <citation type="submission" date="2021-09" db="EMBL/GenBank/DDBJ databases">
        <authorList>
            <person name="Jia N."/>
            <person name="Wang J."/>
            <person name="Shi W."/>
            <person name="Du L."/>
            <person name="Sun Y."/>
            <person name="Zhan W."/>
            <person name="Jiang J."/>
            <person name="Wang Q."/>
            <person name="Zhang B."/>
            <person name="Ji P."/>
            <person name="Sakyi L.B."/>
            <person name="Cui X."/>
            <person name="Yuan T."/>
            <person name="Jiang B."/>
            <person name="Yang W."/>
            <person name="Lam T.T.-Y."/>
            <person name="Chang Q."/>
            <person name="Ding S."/>
            <person name="Wang X."/>
            <person name="Zhu J."/>
            <person name="Ruan X."/>
            <person name="Zhao L."/>
            <person name="Wei J."/>
            <person name="Que T."/>
            <person name="Du C."/>
            <person name="Cheng J."/>
            <person name="Dai P."/>
            <person name="Han X."/>
            <person name="Huang E."/>
            <person name="Gao Y."/>
            <person name="Liu J."/>
            <person name="Shao H."/>
            <person name="Ye R."/>
            <person name="Li L."/>
            <person name="Wei W."/>
            <person name="Wang X."/>
            <person name="Wang C."/>
            <person name="Huo Q."/>
            <person name="Li W."/>
            <person name="Guo W."/>
            <person name="Chen H."/>
            <person name="Chen S."/>
            <person name="Zhou L."/>
            <person name="Zhou L."/>
            <person name="Ni X."/>
            <person name="Tian J."/>
            <person name="Zhou Y."/>
            <person name="Sheng Y."/>
            <person name="Liu T."/>
            <person name="Pan Y."/>
            <person name="Xia L."/>
            <person name="Li J."/>
            <person name="Zhao F."/>
            <person name="Cao W."/>
        </authorList>
    </citation>
    <scope>NUCLEOTIDE SEQUENCE</scope>
    <source>
        <strain evidence="9">Rmic-2018</strain>
        <tissue evidence="9">Larvae</tissue>
    </source>
</reference>
<reference evidence="9" key="1">
    <citation type="journal article" date="2020" name="Cell">
        <title>Large-Scale Comparative Analyses of Tick Genomes Elucidate Their Genetic Diversity and Vector Capacities.</title>
        <authorList>
            <consortium name="Tick Genome and Microbiome Consortium (TIGMIC)"/>
            <person name="Jia N."/>
            <person name="Wang J."/>
            <person name="Shi W."/>
            <person name="Du L."/>
            <person name="Sun Y."/>
            <person name="Zhan W."/>
            <person name="Jiang J.F."/>
            <person name="Wang Q."/>
            <person name="Zhang B."/>
            <person name="Ji P."/>
            <person name="Bell-Sakyi L."/>
            <person name="Cui X.M."/>
            <person name="Yuan T.T."/>
            <person name="Jiang B.G."/>
            <person name="Yang W.F."/>
            <person name="Lam T.T."/>
            <person name="Chang Q.C."/>
            <person name="Ding S.J."/>
            <person name="Wang X.J."/>
            <person name="Zhu J.G."/>
            <person name="Ruan X.D."/>
            <person name="Zhao L."/>
            <person name="Wei J.T."/>
            <person name="Ye R.Z."/>
            <person name="Que T.C."/>
            <person name="Du C.H."/>
            <person name="Zhou Y.H."/>
            <person name="Cheng J.X."/>
            <person name="Dai P.F."/>
            <person name="Guo W.B."/>
            <person name="Han X.H."/>
            <person name="Huang E.J."/>
            <person name="Li L.F."/>
            <person name="Wei W."/>
            <person name="Gao Y.C."/>
            <person name="Liu J.Z."/>
            <person name="Shao H.Z."/>
            <person name="Wang X."/>
            <person name="Wang C.C."/>
            <person name="Yang T.C."/>
            <person name="Huo Q.B."/>
            <person name="Li W."/>
            <person name="Chen H.Y."/>
            <person name="Chen S.E."/>
            <person name="Zhou L.G."/>
            <person name="Ni X.B."/>
            <person name="Tian J.H."/>
            <person name="Sheng Y."/>
            <person name="Liu T."/>
            <person name="Pan Y.S."/>
            <person name="Xia L.Y."/>
            <person name="Li J."/>
            <person name="Zhao F."/>
            <person name="Cao W.C."/>
        </authorList>
    </citation>
    <scope>NUCLEOTIDE SEQUENCE</scope>
    <source>
        <strain evidence="9">Rmic-2018</strain>
    </source>
</reference>
<keyword evidence="6" id="KW-0325">Glycoprotein</keyword>
<feature type="transmembrane region" description="Helical" evidence="8">
    <location>
        <begin position="20"/>
        <end position="48"/>
    </location>
</feature>
<feature type="transmembrane region" description="Helical" evidence="8">
    <location>
        <begin position="329"/>
        <end position="348"/>
    </location>
</feature>
<feature type="region of interest" description="Disordered" evidence="7">
    <location>
        <begin position="625"/>
        <end position="668"/>
    </location>
</feature>
<feature type="transmembrane region" description="Helical" evidence="8">
    <location>
        <begin position="69"/>
        <end position="94"/>
    </location>
</feature>
<dbReference type="VEuPathDB" id="VectorBase:LOC119169350"/>
<accession>A0A9J6DXS5</accession>
<dbReference type="Proteomes" id="UP000821866">
    <property type="component" value="Unassembled WGS sequence"/>
</dbReference>
<evidence type="ECO:0000256" key="7">
    <source>
        <dbReference type="SAM" id="MobiDB-lite"/>
    </source>
</evidence>
<dbReference type="InterPro" id="IPR008795">
    <property type="entry name" value="Prominin"/>
</dbReference>
<dbReference type="EMBL" id="JABSTU010000007">
    <property type="protein sequence ID" value="KAH8026862.1"/>
    <property type="molecule type" value="Genomic_DNA"/>
</dbReference>
<comment type="caution">
    <text evidence="9">The sequence shown here is derived from an EMBL/GenBank/DDBJ whole genome shotgun (WGS) entry which is preliminary data.</text>
</comment>
<evidence type="ECO:0000256" key="3">
    <source>
        <dbReference type="ARBA" id="ARBA00022692"/>
    </source>
</evidence>
<dbReference type="GO" id="GO:0016020">
    <property type="term" value="C:membrane"/>
    <property type="evidence" value="ECO:0007669"/>
    <property type="project" value="UniProtKB-SubCell"/>
</dbReference>
<keyword evidence="10" id="KW-1185">Reference proteome</keyword>
<proteinExistence type="inferred from homology"/>
<gene>
    <name evidence="9" type="ORF">HPB51_026197</name>
</gene>
<dbReference type="PANTHER" id="PTHR22730">
    <property type="entry name" value="PROMININ PROM PROTEIN"/>
    <property type="match status" value="1"/>
</dbReference>
<evidence type="ECO:0000256" key="2">
    <source>
        <dbReference type="ARBA" id="ARBA00006058"/>
    </source>
</evidence>
<evidence type="ECO:0000256" key="5">
    <source>
        <dbReference type="ARBA" id="ARBA00023136"/>
    </source>
</evidence>
<feature type="transmembrane region" description="Helical" evidence="8">
    <location>
        <begin position="564"/>
        <end position="584"/>
    </location>
</feature>
<evidence type="ECO:0000256" key="6">
    <source>
        <dbReference type="ARBA" id="ARBA00023180"/>
    </source>
</evidence>
<dbReference type="PANTHER" id="PTHR22730:SF1">
    <property type="entry name" value="PROMININ-LIKE PROTEIN"/>
    <property type="match status" value="1"/>
</dbReference>
<dbReference type="AlphaFoldDB" id="A0A9J6DXS5"/>
<evidence type="ECO:0000256" key="1">
    <source>
        <dbReference type="ARBA" id="ARBA00004141"/>
    </source>
</evidence>
<sequence length="668" mass="74058">MTRRDTEHQYLTYLTALFTYQPILCVVAIAQSVFMIGSFVGGLFVVLARMVGAFGGRKVQNITVQYMRVLHFYTVLMVILVALNAVAIFCLWGSTNHFAIAVDKGEKIIGPGVLDVQRYIVGTVKDLRSTLADLKSARGDMFSLITSGNQDYRANIKYHSNRVLTDCGLPTPPVLASLKDFLTAVKQECASDDDCKRYVDEAEAARLKIVDVTQTIYSDFQEKFNASVEKFLMLSPIQTEFDEIDRNDLWRIKKINFLESAVLATHYPNVTSMGILGSLSPYDGVFGAGEEYSKAASTAAIMLESVAAVSFGLGILVHSPDIPPNKRGFISNQCGVLLVVSTLFMWLFSTVMAPSSVLFMMGGVISQQYICEPYSTNKLNFLDDVVLTMFVAHPDEDTEIAHEAEYNFKAIEIYNTTMKPSTVLMTCAKNKTLLESTSLTDLKTLETAYLVANPPKYLYRLINGTAFSARGYSDDWKGLIGTDLGDLATPVEKLSDSLTTDTAYVAKWRQAEKTLYDCWGTMEIKLSNQMNEFYALVGSCLRVGTIYKRSFDIFCYAIIANLNGVWFALWLVCLLFSMTIVVILKLSKYLMRMDDYMYEGVSVEESINVEVQRVRELRQRLGIPANQPLPIGGQAPVRPMGRGAGPQGTSPRGPSPMAAVPPGTHRAS</sequence>
<feature type="transmembrane region" description="Helical" evidence="8">
    <location>
        <begin position="299"/>
        <end position="317"/>
    </location>
</feature>
<evidence type="ECO:0000313" key="10">
    <source>
        <dbReference type="Proteomes" id="UP000821866"/>
    </source>
</evidence>
<evidence type="ECO:0000256" key="4">
    <source>
        <dbReference type="ARBA" id="ARBA00022989"/>
    </source>
</evidence>
<evidence type="ECO:0000256" key="8">
    <source>
        <dbReference type="SAM" id="Phobius"/>
    </source>
</evidence>
<organism evidence="9 10">
    <name type="scientific">Rhipicephalus microplus</name>
    <name type="common">Cattle tick</name>
    <name type="synonym">Boophilus microplus</name>
    <dbReference type="NCBI Taxonomy" id="6941"/>
    <lineage>
        <taxon>Eukaryota</taxon>
        <taxon>Metazoa</taxon>
        <taxon>Ecdysozoa</taxon>
        <taxon>Arthropoda</taxon>
        <taxon>Chelicerata</taxon>
        <taxon>Arachnida</taxon>
        <taxon>Acari</taxon>
        <taxon>Parasitiformes</taxon>
        <taxon>Ixodida</taxon>
        <taxon>Ixodoidea</taxon>
        <taxon>Ixodidae</taxon>
        <taxon>Rhipicephalinae</taxon>
        <taxon>Rhipicephalus</taxon>
        <taxon>Boophilus</taxon>
    </lineage>
</organism>